<proteinExistence type="predicted"/>
<name>G0P8L8_CAEBE</name>
<accession>G0P8L8</accession>
<organism evidence="2">
    <name type="scientific">Caenorhabditis brenneri</name>
    <name type="common">Nematode worm</name>
    <dbReference type="NCBI Taxonomy" id="135651"/>
    <lineage>
        <taxon>Eukaryota</taxon>
        <taxon>Metazoa</taxon>
        <taxon>Ecdysozoa</taxon>
        <taxon>Nematoda</taxon>
        <taxon>Chromadorea</taxon>
        <taxon>Rhabditida</taxon>
        <taxon>Rhabditina</taxon>
        <taxon>Rhabditomorpha</taxon>
        <taxon>Rhabditoidea</taxon>
        <taxon>Rhabditidae</taxon>
        <taxon>Peloderinae</taxon>
        <taxon>Caenorhabditis</taxon>
    </lineage>
</organism>
<dbReference type="AlphaFoldDB" id="G0P8L8"/>
<reference evidence="2" key="1">
    <citation type="submission" date="2011-07" db="EMBL/GenBank/DDBJ databases">
        <authorList>
            <consortium name="Caenorhabditis brenneri Sequencing and Analysis Consortium"/>
            <person name="Wilson R.K."/>
        </authorList>
    </citation>
    <scope>NUCLEOTIDE SEQUENCE [LARGE SCALE GENOMIC DNA]</scope>
    <source>
        <strain evidence="2">PB2801</strain>
    </source>
</reference>
<gene>
    <name evidence="1" type="ORF">CAEBREN_06173</name>
</gene>
<evidence type="ECO:0000313" key="2">
    <source>
        <dbReference type="Proteomes" id="UP000008068"/>
    </source>
</evidence>
<keyword evidence="2" id="KW-1185">Reference proteome</keyword>
<dbReference type="Proteomes" id="UP000008068">
    <property type="component" value="Unassembled WGS sequence"/>
</dbReference>
<protein>
    <submittedName>
        <fullName evidence="1">Uncharacterized protein</fullName>
    </submittedName>
</protein>
<dbReference type="InParanoid" id="G0P8L8"/>
<sequence length="110" mass="12425">MKVTLSNQFQFSSMNPEDFRLVLEALIEDALRREAARAAPPRPVDLLADVPFVATNTIIDRLFQSIKRRAQPNFTGLIKLPPDRSATAAMLKLSPNPVTWMRLPTKHIQT</sequence>
<dbReference type="HOGENOM" id="CLU_2173222_0_0_1"/>
<dbReference type="EMBL" id="GL380136">
    <property type="protein sequence ID" value="EGT47937.1"/>
    <property type="molecule type" value="Genomic_DNA"/>
</dbReference>
<evidence type="ECO:0000313" key="1">
    <source>
        <dbReference type="EMBL" id="EGT47937.1"/>
    </source>
</evidence>